<gene>
    <name evidence="1" type="ORF">PG991_003554</name>
</gene>
<dbReference type="Proteomes" id="UP001396898">
    <property type="component" value="Unassembled WGS sequence"/>
</dbReference>
<organism evidence="1 2">
    <name type="scientific">Apiospora marii</name>
    <dbReference type="NCBI Taxonomy" id="335849"/>
    <lineage>
        <taxon>Eukaryota</taxon>
        <taxon>Fungi</taxon>
        <taxon>Dikarya</taxon>
        <taxon>Ascomycota</taxon>
        <taxon>Pezizomycotina</taxon>
        <taxon>Sordariomycetes</taxon>
        <taxon>Xylariomycetidae</taxon>
        <taxon>Amphisphaeriales</taxon>
        <taxon>Apiosporaceae</taxon>
        <taxon>Apiospora</taxon>
    </lineage>
</organism>
<name>A0ABR1S3R8_9PEZI</name>
<protein>
    <submittedName>
        <fullName evidence="1">Uncharacterized protein</fullName>
    </submittedName>
</protein>
<keyword evidence="2" id="KW-1185">Reference proteome</keyword>
<dbReference type="EMBL" id="JAQQWI010000007">
    <property type="protein sequence ID" value="KAK8026498.1"/>
    <property type="molecule type" value="Genomic_DNA"/>
</dbReference>
<comment type="caution">
    <text evidence="1">The sequence shown here is derived from an EMBL/GenBank/DDBJ whole genome shotgun (WGS) entry which is preliminary data.</text>
</comment>
<accession>A0ABR1S3R8</accession>
<proteinExistence type="predicted"/>
<evidence type="ECO:0000313" key="2">
    <source>
        <dbReference type="Proteomes" id="UP001396898"/>
    </source>
</evidence>
<sequence>MCQQVLENWYCSDCNRSLGQQQWARNCAQARGRRAGNCSEGIIPHRGAPYTDSTKWCNACKARYEQSMVDRDNRSYQGGGNYTW</sequence>
<evidence type="ECO:0000313" key="1">
    <source>
        <dbReference type="EMBL" id="KAK8026498.1"/>
    </source>
</evidence>
<reference evidence="1 2" key="1">
    <citation type="submission" date="2023-01" db="EMBL/GenBank/DDBJ databases">
        <title>Analysis of 21 Apiospora genomes using comparative genomics revels a genus with tremendous synthesis potential of carbohydrate active enzymes and secondary metabolites.</title>
        <authorList>
            <person name="Sorensen T."/>
        </authorList>
    </citation>
    <scope>NUCLEOTIDE SEQUENCE [LARGE SCALE GENOMIC DNA]</scope>
    <source>
        <strain evidence="1 2">CBS 20057</strain>
    </source>
</reference>